<dbReference type="PANTHER" id="PTHR12358:SF54">
    <property type="entry name" value="SPHINGOSINE KINASE RELATED PROTEIN"/>
    <property type="match status" value="1"/>
</dbReference>
<dbReference type="Proteomes" id="UP000446768">
    <property type="component" value="Unassembled WGS sequence"/>
</dbReference>
<evidence type="ECO:0000256" key="4">
    <source>
        <dbReference type="ARBA" id="ARBA00022840"/>
    </source>
</evidence>
<dbReference type="InterPro" id="IPR050187">
    <property type="entry name" value="Lipid_Phosphate_FormReg"/>
</dbReference>
<dbReference type="InterPro" id="IPR045540">
    <property type="entry name" value="YegS/DAGK_C"/>
</dbReference>
<dbReference type="GO" id="GO:0016301">
    <property type="term" value="F:kinase activity"/>
    <property type="evidence" value="ECO:0007669"/>
    <property type="project" value="UniProtKB-KW"/>
</dbReference>
<keyword evidence="7" id="KW-1185">Reference proteome</keyword>
<reference evidence="6 7" key="1">
    <citation type="submission" date="2019-11" db="EMBL/GenBank/DDBJ databases">
        <title>Novel species isolated from a subtropical stream in China.</title>
        <authorList>
            <person name="Lu H."/>
        </authorList>
    </citation>
    <scope>NUCLEOTIDE SEQUENCE [LARGE SCALE GENOMIC DNA]</scope>
    <source>
        <strain evidence="6 7">FT92W</strain>
    </source>
</reference>
<evidence type="ECO:0000259" key="5">
    <source>
        <dbReference type="PROSITE" id="PS50146"/>
    </source>
</evidence>
<keyword evidence="3 6" id="KW-0418">Kinase</keyword>
<sequence length="322" mass="34623">MAGRLHHGRLHVAPPARGAGAVNTPVAVIVNAGAGLGYCGELSQQLHEKFAAHGMLADITLAHSGTELIEAAKAALARGVHMVAAGGGDGTINAVASVLAEAGAGQEVAFGVLPLGTLNHFAKDLHIPLDLDGAIANLAHGQPVRVDVGEVNGRIFLNNSSLGLYPDIVRDRERQQRRLGRGKWLAFSWAALAALKRYPFLSVRLEVDGVAHARRTPFVFIGNNAYQMQGLNIGERERLDGGQLSLYVAQRPTRWGLVRLAWHALMGRLAEQRDFDVAAARELTIETRKSRLRVATDGEVTVMQPPLIYRIRPGALTVIVPR</sequence>
<dbReference type="InterPro" id="IPR016064">
    <property type="entry name" value="NAD/diacylglycerol_kinase_sf"/>
</dbReference>
<dbReference type="Pfam" id="PF00781">
    <property type="entry name" value="DAGK_cat"/>
    <property type="match status" value="1"/>
</dbReference>
<feature type="domain" description="DAGKc" evidence="5">
    <location>
        <begin position="21"/>
        <end position="155"/>
    </location>
</feature>
<evidence type="ECO:0000256" key="1">
    <source>
        <dbReference type="ARBA" id="ARBA00022679"/>
    </source>
</evidence>
<keyword evidence="2" id="KW-0547">Nucleotide-binding</keyword>
<dbReference type="SUPFAM" id="SSF111331">
    <property type="entry name" value="NAD kinase/diacylglycerol kinase-like"/>
    <property type="match status" value="1"/>
</dbReference>
<dbReference type="PROSITE" id="PS50146">
    <property type="entry name" value="DAGK"/>
    <property type="match status" value="1"/>
</dbReference>
<dbReference type="GO" id="GO:0005524">
    <property type="term" value="F:ATP binding"/>
    <property type="evidence" value="ECO:0007669"/>
    <property type="project" value="UniProtKB-KW"/>
</dbReference>
<evidence type="ECO:0000256" key="2">
    <source>
        <dbReference type="ARBA" id="ARBA00022741"/>
    </source>
</evidence>
<dbReference type="InterPro" id="IPR017438">
    <property type="entry name" value="ATP-NAD_kinase_N"/>
</dbReference>
<dbReference type="Gene3D" id="2.60.200.40">
    <property type="match status" value="1"/>
</dbReference>
<evidence type="ECO:0000313" key="7">
    <source>
        <dbReference type="Proteomes" id="UP000446768"/>
    </source>
</evidence>
<name>A0A7X2ILV9_9BURK</name>
<dbReference type="SMART" id="SM00046">
    <property type="entry name" value="DAGKc"/>
    <property type="match status" value="1"/>
</dbReference>
<accession>A0A7X2ILV9</accession>
<comment type="caution">
    <text evidence="6">The sequence shown here is derived from an EMBL/GenBank/DDBJ whole genome shotgun (WGS) entry which is preliminary data.</text>
</comment>
<dbReference type="InterPro" id="IPR001206">
    <property type="entry name" value="Diacylglycerol_kinase_cat_dom"/>
</dbReference>
<dbReference type="Gene3D" id="3.40.50.10330">
    <property type="entry name" value="Probable inorganic polyphosphate/atp-NAD kinase, domain 1"/>
    <property type="match status" value="1"/>
</dbReference>
<dbReference type="EMBL" id="WKJJ01000006">
    <property type="protein sequence ID" value="MRV72249.1"/>
    <property type="molecule type" value="Genomic_DNA"/>
</dbReference>
<gene>
    <name evidence="6" type="ORF">GJ700_11040</name>
</gene>
<evidence type="ECO:0000313" key="6">
    <source>
        <dbReference type="EMBL" id="MRV72249.1"/>
    </source>
</evidence>
<protein>
    <submittedName>
        <fullName evidence="6">Sphingosine kinase</fullName>
    </submittedName>
</protein>
<evidence type="ECO:0000256" key="3">
    <source>
        <dbReference type="ARBA" id="ARBA00022777"/>
    </source>
</evidence>
<dbReference type="Pfam" id="PF19279">
    <property type="entry name" value="YegS_C"/>
    <property type="match status" value="1"/>
</dbReference>
<keyword evidence="4" id="KW-0067">ATP-binding</keyword>
<dbReference type="PANTHER" id="PTHR12358">
    <property type="entry name" value="SPHINGOSINE KINASE"/>
    <property type="match status" value="1"/>
</dbReference>
<proteinExistence type="predicted"/>
<keyword evidence="1" id="KW-0808">Transferase</keyword>
<organism evidence="6 7">
    <name type="scientific">Pseudoduganella rivuli</name>
    <dbReference type="NCBI Taxonomy" id="2666085"/>
    <lineage>
        <taxon>Bacteria</taxon>
        <taxon>Pseudomonadati</taxon>
        <taxon>Pseudomonadota</taxon>
        <taxon>Betaproteobacteria</taxon>
        <taxon>Burkholderiales</taxon>
        <taxon>Oxalobacteraceae</taxon>
        <taxon>Telluria group</taxon>
        <taxon>Pseudoduganella</taxon>
    </lineage>
</organism>
<dbReference type="AlphaFoldDB" id="A0A7X2ILV9"/>